<reference evidence="3" key="1">
    <citation type="submission" date="2017-08" db="EMBL/GenBank/DDBJ databases">
        <authorList>
            <person name="Grouzdev D.S."/>
            <person name="Gaisin V.A."/>
            <person name="Rysina M.S."/>
            <person name="Gorlenko V.M."/>
        </authorList>
    </citation>
    <scope>NUCLEOTIDE SEQUENCE [LARGE SCALE GENOMIC DNA]</scope>
    <source>
        <strain evidence="3">Kir15-3F</strain>
    </source>
</reference>
<gene>
    <name evidence="2" type="ORF">CJ255_19895</name>
</gene>
<keyword evidence="3" id="KW-1185">Reference proteome</keyword>
<dbReference type="AlphaFoldDB" id="A0A2A6REK7"/>
<organism evidence="2 3">
    <name type="scientific">Candidatus Viridilinea mediisalina</name>
    <dbReference type="NCBI Taxonomy" id="2024553"/>
    <lineage>
        <taxon>Bacteria</taxon>
        <taxon>Bacillati</taxon>
        <taxon>Chloroflexota</taxon>
        <taxon>Chloroflexia</taxon>
        <taxon>Chloroflexales</taxon>
        <taxon>Chloroflexineae</taxon>
        <taxon>Oscillochloridaceae</taxon>
        <taxon>Candidatus Viridilinea</taxon>
    </lineage>
</organism>
<dbReference type="InterPro" id="IPR002716">
    <property type="entry name" value="PIN_dom"/>
</dbReference>
<comment type="caution">
    <text evidence="2">The sequence shown here is derived from an EMBL/GenBank/DDBJ whole genome shotgun (WGS) entry which is preliminary data.</text>
</comment>
<dbReference type="CDD" id="cd09874">
    <property type="entry name" value="PIN_MT3492-like"/>
    <property type="match status" value="1"/>
</dbReference>
<dbReference type="OrthoDB" id="164158at2"/>
<dbReference type="RefSeq" id="WP_097645831.1">
    <property type="nucleotide sequence ID" value="NZ_NQWI01000158.1"/>
</dbReference>
<name>A0A2A6REK7_9CHLR</name>
<dbReference type="Gene3D" id="3.40.50.1010">
    <property type="entry name" value="5'-nuclease"/>
    <property type="match status" value="1"/>
</dbReference>
<proteinExistence type="predicted"/>
<protein>
    <recommendedName>
        <fullName evidence="1">PIN domain-containing protein</fullName>
    </recommendedName>
</protein>
<dbReference type="InterPro" id="IPR029060">
    <property type="entry name" value="PIN-like_dom_sf"/>
</dbReference>
<accession>A0A2A6REK7</accession>
<evidence type="ECO:0000313" key="3">
    <source>
        <dbReference type="Proteomes" id="UP000220527"/>
    </source>
</evidence>
<sequence>MSTYFLDTSALVKRYLVEVGSAWIIRLTGSAAGNTIIICEITRVEASAAIAARQRASGGISLEARNIAVDLLLRHCDDEYRNVRLTPATLNRAVALTQRHRLRGYDAVQLATALSIQDQYRAAHLPALTFVAADDDLLAAARAEGLPTENPNQHA</sequence>
<dbReference type="EMBL" id="NQWI01000158">
    <property type="protein sequence ID" value="PDW00994.1"/>
    <property type="molecule type" value="Genomic_DNA"/>
</dbReference>
<dbReference type="Proteomes" id="UP000220527">
    <property type="component" value="Unassembled WGS sequence"/>
</dbReference>
<evidence type="ECO:0000259" key="1">
    <source>
        <dbReference type="Pfam" id="PF01850"/>
    </source>
</evidence>
<evidence type="ECO:0000313" key="2">
    <source>
        <dbReference type="EMBL" id="PDW00994.1"/>
    </source>
</evidence>
<dbReference type="SUPFAM" id="SSF88723">
    <property type="entry name" value="PIN domain-like"/>
    <property type="match status" value="1"/>
</dbReference>
<feature type="domain" description="PIN" evidence="1">
    <location>
        <begin position="4"/>
        <end position="118"/>
    </location>
</feature>
<dbReference type="Pfam" id="PF01850">
    <property type="entry name" value="PIN"/>
    <property type="match status" value="1"/>
</dbReference>